<dbReference type="PANTHER" id="PTHR47116">
    <property type="entry name" value="PHLOEM FILAMENT PROTEIN"/>
    <property type="match status" value="1"/>
</dbReference>
<sequence length="128" mass="13628">MRSLLPPLLVAVAAVVVVVTAFPAGADAAWTPIANPRSLVVRQVGTFAVIVYSNANPRKLKPLQLVSVVRGETQPGGIGITDYRLVLTVRNTATGSTGQYQCVVRGKPGSRAMTWQLLSFVPYKQPAV</sequence>
<dbReference type="Gene3D" id="3.10.450.10">
    <property type="match status" value="1"/>
</dbReference>
<evidence type="ECO:0008006" key="4">
    <source>
        <dbReference type="Google" id="ProtNLM"/>
    </source>
</evidence>
<keyword evidence="3" id="KW-1185">Reference proteome</keyword>
<evidence type="ECO:0000313" key="2">
    <source>
        <dbReference type="EMBL" id="WVZ55653.1"/>
    </source>
</evidence>
<protein>
    <recommendedName>
        <fullName evidence="4">Cystatin domain-containing protein</fullName>
    </recommendedName>
</protein>
<keyword evidence="1" id="KW-0732">Signal</keyword>
<dbReference type="Proteomes" id="UP001341281">
    <property type="component" value="Chromosome 02"/>
</dbReference>
<name>A0AAQ3SM63_PASNO</name>
<reference evidence="2 3" key="1">
    <citation type="submission" date="2024-02" db="EMBL/GenBank/DDBJ databases">
        <title>High-quality chromosome-scale genome assembly of Pensacola bahiagrass (Paspalum notatum Flugge var. saurae).</title>
        <authorList>
            <person name="Vega J.M."/>
            <person name="Podio M."/>
            <person name="Orjuela J."/>
            <person name="Siena L.A."/>
            <person name="Pessino S.C."/>
            <person name="Combes M.C."/>
            <person name="Mariac C."/>
            <person name="Albertini E."/>
            <person name="Pupilli F."/>
            <person name="Ortiz J.P.A."/>
            <person name="Leblanc O."/>
        </authorList>
    </citation>
    <scope>NUCLEOTIDE SEQUENCE [LARGE SCALE GENOMIC DNA]</scope>
    <source>
        <strain evidence="2">R1</strain>
        <tissue evidence="2">Leaf</tissue>
    </source>
</reference>
<dbReference type="InterPro" id="IPR027214">
    <property type="entry name" value="Cystatin"/>
</dbReference>
<dbReference type="AlphaFoldDB" id="A0AAQ3SM63"/>
<proteinExistence type="predicted"/>
<evidence type="ECO:0000256" key="1">
    <source>
        <dbReference type="SAM" id="SignalP"/>
    </source>
</evidence>
<feature type="chain" id="PRO_5042919266" description="Cystatin domain-containing protein" evidence="1">
    <location>
        <begin position="29"/>
        <end position="128"/>
    </location>
</feature>
<dbReference type="GO" id="GO:0004869">
    <property type="term" value="F:cysteine-type endopeptidase inhibitor activity"/>
    <property type="evidence" value="ECO:0007669"/>
    <property type="project" value="InterPro"/>
</dbReference>
<evidence type="ECO:0000313" key="3">
    <source>
        <dbReference type="Proteomes" id="UP001341281"/>
    </source>
</evidence>
<feature type="signal peptide" evidence="1">
    <location>
        <begin position="1"/>
        <end position="28"/>
    </location>
</feature>
<organism evidence="2 3">
    <name type="scientific">Paspalum notatum var. saurae</name>
    <dbReference type="NCBI Taxonomy" id="547442"/>
    <lineage>
        <taxon>Eukaryota</taxon>
        <taxon>Viridiplantae</taxon>
        <taxon>Streptophyta</taxon>
        <taxon>Embryophyta</taxon>
        <taxon>Tracheophyta</taxon>
        <taxon>Spermatophyta</taxon>
        <taxon>Magnoliopsida</taxon>
        <taxon>Liliopsida</taxon>
        <taxon>Poales</taxon>
        <taxon>Poaceae</taxon>
        <taxon>PACMAD clade</taxon>
        <taxon>Panicoideae</taxon>
        <taxon>Andropogonodae</taxon>
        <taxon>Paspaleae</taxon>
        <taxon>Paspalinae</taxon>
        <taxon>Paspalum</taxon>
    </lineage>
</organism>
<gene>
    <name evidence="2" type="ORF">U9M48_006287</name>
</gene>
<dbReference type="EMBL" id="CP144746">
    <property type="protein sequence ID" value="WVZ55653.1"/>
    <property type="molecule type" value="Genomic_DNA"/>
</dbReference>
<accession>A0AAQ3SM63</accession>